<dbReference type="AlphaFoldDB" id="A0A917S259"/>
<gene>
    <name evidence="3" type="ORF">GCM10011575_08170</name>
</gene>
<evidence type="ECO:0000313" key="4">
    <source>
        <dbReference type="Proteomes" id="UP000613840"/>
    </source>
</evidence>
<evidence type="ECO:0000313" key="3">
    <source>
        <dbReference type="EMBL" id="GGL52255.1"/>
    </source>
</evidence>
<keyword evidence="2" id="KW-0472">Membrane</keyword>
<protein>
    <recommendedName>
        <fullName evidence="5">Thiosulfate dehydrogenase [quinone] large subunit</fullName>
    </recommendedName>
</protein>
<evidence type="ECO:0000256" key="2">
    <source>
        <dbReference type="SAM" id="Phobius"/>
    </source>
</evidence>
<dbReference type="Proteomes" id="UP000613840">
    <property type="component" value="Unassembled WGS sequence"/>
</dbReference>
<dbReference type="EMBL" id="BMMZ01000002">
    <property type="protein sequence ID" value="GGL52255.1"/>
    <property type="molecule type" value="Genomic_DNA"/>
</dbReference>
<keyword evidence="2" id="KW-1133">Transmembrane helix</keyword>
<feature type="region of interest" description="Disordered" evidence="1">
    <location>
        <begin position="1"/>
        <end position="22"/>
    </location>
</feature>
<evidence type="ECO:0000256" key="1">
    <source>
        <dbReference type="SAM" id="MobiDB-lite"/>
    </source>
</evidence>
<reference evidence="3" key="1">
    <citation type="journal article" date="2014" name="Int. J. Syst. Evol. Microbiol.">
        <title>Complete genome sequence of Corynebacterium casei LMG S-19264T (=DSM 44701T), isolated from a smear-ripened cheese.</title>
        <authorList>
            <consortium name="US DOE Joint Genome Institute (JGI-PGF)"/>
            <person name="Walter F."/>
            <person name="Albersmeier A."/>
            <person name="Kalinowski J."/>
            <person name="Ruckert C."/>
        </authorList>
    </citation>
    <scope>NUCLEOTIDE SEQUENCE</scope>
    <source>
        <strain evidence="3">CGMCC 4.7306</strain>
    </source>
</reference>
<reference evidence="3" key="2">
    <citation type="submission" date="2020-09" db="EMBL/GenBank/DDBJ databases">
        <authorList>
            <person name="Sun Q."/>
            <person name="Zhou Y."/>
        </authorList>
    </citation>
    <scope>NUCLEOTIDE SEQUENCE</scope>
    <source>
        <strain evidence="3">CGMCC 4.7306</strain>
    </source>
</reference>
<accession>A0A917S259</accession>
<feature type="compositionally biased region" description="Polar residues" evidence="1">
    <location>
        <begin position="1"/>
        <end position="21"/>
    </location>
</feature>
<dbReference type="RefSeq" id="WP_229669695.1">
    <property type="nucleotide sequence ID" value="NZ_BMMZ01000002.1"/>
</dbReference>
<keyword evidence="2" id="KW-0812">Transmembrane</keyword>
<name>A0A917S259_9ACTN</name>
<feature type="transmembrane region" description="Helical" evidence="2">
    <location>
        <begin position="143"/>
        <end position="160"/>
    </location>
</feature>
<feature type="transmembrane region" description="Helical" evidence="2">
    <location>
        <begin position="119"/>
        <end position="138"/>
    </location>
</feature>
<evidence type="ECO:0008006" key="5">
    <source>
        <dbReference type="Google" id="ProtNLM"/>
    </source>
</evidence>
<comment type="caution">
    <text evidence="3">The sequence shown here is derived from an EMBL/GenBank/DDBJ whole genome shotgun (WGS) entry which is preliminary data.</text>
</comment>
<feature type="transmembrane region" description="Helical" evidence="2">
    <location>
        <begin position="180"/>
        <end position="201"/>
    </location>
</feature>
<keyword evidence="4" id="KW-1185">Reference proteome</keyword>
<organism evidence="3 4">
    <name type="scientific">Microlunatus endophyticus</name>
    <dbReference type="NCBI Taxonomy" id="1716077"/>
    <lineage>
        <taxon>Bacteria</taxon>
        <taxon>Bacillati</taxon>
        <taxon>Actinomycetota</taxon>
        <taxon>Actinomycetes</taxon>
        <taxon>Propionibacteriales</taxon>
        <taxon>Propionibacteriaceae</taxon>
        <taxon>Microlunatus</taxon>
    </lineage>
</organism>
<feature type="transmembrane region" description="Helical" evidence="2">
    <location>
        <begin position="52"/>
        <end position="69"/>
    </location>
</feature>
<proteinExistence type="predicted"/>
<sequence length="217" mass="22885">MSVQHGTHTVGSGVARSTTVTEPVATKAPGNTAVASAENAGRAGLSVVTRRILAVLRFATGFIFLWAFLDKTFGLGYSTTTAKSWINGGSPTKGFLASADVGPFTGIAHAIAGTWWADWLFMLGMLAVGVAVMAGIALRPAAIAGSLILLMMWATEFPIARFTTTGDPSGSTNPIVDYHIIYALALIVLAATSAGITWGLGRYFNRLPYIRNHAWTH</sequence>